<dbReference type="InterPro" id="IPR003680">
    <property type="entry name" value="Flavodoxin_fold"/>
</dbReference>
<dbReference type="PANTHER" id="PTHR43741">
    <property type="entry name" value="FMN-DEPENDENT NADH-AZOREDUCTASE 1"/>
    <property type="match status" value="1"/>
</dbReference>
<dbReference type="Proteomes" id="UP000653411">
    <property type="component" value="Unassembled WGS sequence"/>
</dbReference>
<comment type="function">
    <text evidence="6">Also exhibits azoreductase activity. Catalyzes the reductive cleavage of the azo bond in aromatic azo compounds to the corresponding amines.</text>
</comment>
<evidence type="ECO:0000256" key="2">
    <source>
        <dbReference type="ARBA" id="ARBA00022643"/>
    </source>
</evidence>
<comment type="catalytic activity">
    <reaction evidence="5">
        <text>N,N-dimethyl-1,4-phenylenediamine + anthranilate + 2 NAD(+) = 2-(4-dimethylaminophenyl)diazenylbenzoate + 2 NADH + 2 H(+)</text>
        <dbReference type="Rhea" id="RHEA:55872"/>
        <dbReference type="ChEBI" id="CHEBI:15378"/>
        <dbReference type="ChEBI" id="CHEBI:15783"/>
        <dbReference type="ChEBI" id="CHEBI:16567"/>
        <dbReference type="ChEBI" id="CHEBI:57540"/>
        <dbReference type="ChEBI" id="CHEBI:57945"/>
        <dbReference type="ChEBI" id="CHEBI:71579"/>
        <dbReference type="EC" id="1.7.1.17"/>
    </reaction>
    <physiologicalReaction direction="right-to-left" evidence="5">
        <dbReference type="Rhea" id="RHEA:55874"/>
    </physiologicalReaction>
</comment>
<comment type="caution">
    <text evidence="6">Lacks conserved residue(s) required for the propagation of feature annotation.</text>
</comment>
<accession>A0A918CPE4</accession>
<dbReference type="EC" id="1.6.5.-" evidence="6"/>
<reference evidence="8" key="2">
    <citation type="submission" date="2020-09" db="EMBL/GenBank/DDBJ databases">
        <authorList>
            <person name="Sun Q."/>
            <person name="Zhou Y."/>
        </authorList>
    </citation>
    <scope>NUCLEOTIDE SEQUENCE</scope>
    <source>
        <strain evidence="8">CGMCC 4.7110</strain>
    </source>
</reference>
<feature type="binding site" evidence="6">
    <location>
        <begin position="26"/>
        <end position="28"/>
    </location>
    <ligand>
        <name>FMN</name>
        <dbReference type="ChEBI" id="CHEBI:58210"/>
    </ligand>
</feature>
<dbReference type="InterPro" id="IPR023048">
    <property type="entry name" value="NADH:quinone_OxRdtase_FMN_depd"/>
</dbReference>
<dbReference type="InterPro" id="IPR029039">
    <property type="entry name" value="Flavoprotein-like_sf"/>
</dbReference>
<dbReference type="HAMAP" id="MF_01216">
    <property type="entry name" value="Azoreductase_type1"/>
    <property type="match status" value="1"/>
</dbReference>
<dbReference type="AlphaFoldDB" id="A0A918CPE4"/>
<organism evidence="8 9">
    <name type="scientific">Streptomyces fuscichromogenes</name>
    <dbReference type="NCBI Taxonomy" id="1324013"/>
    <lineage>
        <taxon>Bacteria</taxon>
        <taxon>Bacillati</taxon>
        <taxon>Actinomycetota</taxon>
        <taxon>Actinomycetes</taxon>
        <taxon>Kitasatosporales</taxon>
        <taxon>Streptomycetaceae</taxon>
        <taxon>Streptomyces</taxon>
    </lineage>
</organism>
<keyword evidence="4 6" id="KW-0520">NAD</keyword>
<keyword evidence="2 6" id="KW-0288">FMN</keyword>
<feature type="binding site" evidence="6">
    <location>
        <position position="21"/>
    </location>
    <ligand>
        <name>FMN</name>
        <dbReference type="ChEBI" id="CHEBI:58210"/>
    </ligand>
</feature>
<comment type="similarity">
    <text evidence="6">Belongs to the azoreductase type 1 family.</text>
</comment>
<dbReference type="GO" id="GO:0016652">
    <property type="term" value="F:oxidoreductase activity, acting on NAD(P)H as acceptor"/>
    <property type="evidence" value="ECO:0007669"/>
    <property type="project" value="UniProtKB-UniRule"/>
</dbReference>
<proteinExistence type="inferred from homology"/>
<dbReference type="GO" id="GO:0016655">
    <property type="term" value="F:oxidoreductase activity, acting on NAD(P)H, quinone or similar compound as acceptor"/>
    <property type="evidence" value="ECO:0007669"/>
    <property type="project" value="InterPro"/>
</dbReference>
<name>A0A918CPE4_9ACTN</name>
<evidence type="ECO:0000259" key="7">
    <source>
        <dbReference type="Pfam" id="PF02525"/>
    </source>
</evidence>
<feature type="domain" description="Flavodoxin-like fold" evidence="7">
    <location>
        <begin position="14"/>
        <end position="217"/>
    </location>
</feature>
<evidence type="ECO:0000313" key="9">
    <source>
        <dbReference type="Proteomes" id="UP000653411"/>
    </source>
</evidence>
<dbReference type="EMBL" id="BMML01000004">
    <property type="protein sequence ID" value="GGN00255.1"/>
    <property type="molecule type" value="Genomic_DNA"/>
</dbReference>
<dbReference type="Pfam" id="PF02525">
    <property type="entry name" value="Flavodoxin_2"/>
    <property type="match status" value="1"/>
</dbReference>
<dbReference type="InterPro" id="IPR050104">
    <property type="entry name" value="FMN-dep_NADH:Q_OxRdtase_AzoR1"/>
</dbReference>
<comment type="catalytic activity">
    <reaction evidence="6">
        <text>2 a quinone + NADH + H(+) = 2 a 1,4-benzosemiquinone + NAD(+)</text>
        <dbReference type="Rhea" id="RHEA:65952"/>
        <dbReference type="ChEBI" id="CHEBI:15378"/>
        <dbReference type="ChEBI" id="CHEBI:57540"/>
        <dbReference type="ChEBI" id="CHEBI:57945"/>
        <dbReference type="ChEBI" id="CHEBI:132124"/>
        <dbReference type="ChEBI" id="CHEBI:134225"/>
    </reaction>
</comment>
<evidence type="ECO:0000256" key="6">
    <source>
        <dbReference type="HAMAP-Rule" id="MF_01216"/>
    </source>
</evidence>
<keyword evidence="3 6" id="KW-0560">Oxidoreductase</keyword>
<dbReference type="EC" id="1.7.1.17" evidence="6"/>
<comment type="cofactor">
    <cofactor evidence="6">
        <name>FMN</name>
        <dbReference type="ChEBI" id="CHEBI:58210"/>
    </cofactor>
    <text evidence="6">Binds 1 FMN per subunit.</text>
</comment>
<reference evidence="8" key="1">
    <citation type="journal article" date="2014" name="Int. J. Syst. Evol. Microbiol.">
        <title>Complete genome sequence of Corynebacterium casei LMG S-19264T (=DSM 44701T), isolated from a smear-ripened cheese.</title>
        <authorList>
            <consortium name="US DOE Joint Genome Institute (JGI-PGF)"/>
            <person name="Walter F."/>
            <person name="Albersmeier A."/>
            <person name="Kalinowski J."/>
            <person name="Ruckert C."/>
        </authorList>
    </citation>
    <scope>NUCLEOTIDE SEQUENCE</scope>
    <source>
        <strain evidence="8">CGMCC 4.7110</strain>
    </source>
</reference>
<comment type="subunit">
    <text evidence="6">Homodimer.</text>
</comment>
<evidence type="ECO:0000313" key="8">
    <source>
        <dbReference type="EMBL" id="GGN00255.1"/>
    </source>
</evidence>
<keyword evidence="9" id="KW-1185">Reference proteome</keyword>
<protein>
    <recommendedName>
        <fullName evidence="6">FMN dependent NADH:quinone oxidoreductase</fullName>
        <ecNumber evidence="6">1.6.5.-</ecNumber>
    </recommendedName>
    <alternativeName>
        <fullName evidence="6">Azo-dye reductase</fullName>
    </alternativeName>
    <alternativeName>
        <fullName evidence="6">FMN-dependent NADH-azo compound oxidoreductase</fullName>
    </alternativeName>
    <alternativeName>
        <fullName evidence="6">FMN-dependent NADH-azoreductase</fullName>
        <ecNumber evidence="6">1.7.1.17</ecNumber>
    </alternativeName>
</protein>
<dbReference type="PANTHER" id="PTHR43741:SF4">
    <property type="entry name" value="FMN-DEPENDENT NADH:QUINONE OXIDOREDUCTASE"/>
    <property type="match status" value="1"/>
</dbReference>
<evidence type="ECO:0000256" key="5">
    <source>
        <dbReference type="ARBA" id="ARBA00048542"/>
    </source>
</evidence>
<evidence type="ECO:0000256" key="4">
    <source>
        <dbReference type="ARBA" id="ARBA00023027"/>
    </source>
</evidence>
<gene>
    <name evidence="8" type="primary">acpD</name>
    <name evidence="6" type="synonym">azoR</name>
    <name evidence="8" type="ORF">GCM10011578_021860</name>
</gene>
<keyword evidence="1 6" id="KW-0285">Flavoprotein</keyword>
<dbReference type="SUPFAM" id="SSF52218">
    <property type="entry name" value="Flavoproteins"/>
    <property type="match status" value="1"/>
</dbReference>
<dbReference type="GO" id="GO:0009055">
    <property type="term" value="F:electron transfer activity"/>
    <property type="evidence" value="ECO:0007669"/>
    <property type="project" value="UniProtKB-UniRule"/>
</dbReference>
<feature type="binding site" evidence="6">
    <location>
        <begin position="118"/>
        <end position="121"/>
    </location>
    <ligand>
        <name>FMN</name>
        <dbReference type="ChEBI" id="CHEBI:58210"/>
    </ligand>
</feature>
<dbReference type="Gene3D" id="3.40.50.360">
    <property type="match status" value="1"/>
</dbReference>
<comment type="caution">
    <text evidence="8">The sequence shown here is derived from an EMBL/GenBank/DDBJ whole genome shotgun (WGS) entry which is preliminary data.</text>
</comment>
<sequence length="234" mass="25306">MNDLIRQGFSAMATLLHLDSSPRVGSVSRQISGEFAEAWRKANPEGSYIYRDLAVGPVPHVDNAQIEVMHRLEKEGVRDLAAARDAAVTPQEQASWAITWPLIEELLAADTILLGVPMYNFSVPSTFKAWFDRVLIAPLIADPATGQGPLSGRKVVVASARGGAYGPGTPRHDCDHQEPYLRAALGMVGLADDLTFLHAELTKSAHVPRLAQFKEAAASSYQRALEGARTHAVS</sequence>
<dbReference type="GO" id="GO:0010181">
    <property type="term" value="F:FMN binding"/>
    <property type="evidence" value="ECO:0007669"/>
    <property type="project" value="UniProtKB-UniRule"/>
</dbReference>
<comment type="function">
    <text evidence="6">Quinone reductase that provides resistance to thiol-specific stress caused by electrophilic quinones.</text>
</comment>
<evidence type="ECO:0000256" key="1">
    <source>
        <dbReference type="ARBA" id="ARBA00022630"/>
    </source>
</evidence>
<evidence type="ECO:0000256" key="3">
    <source>
        <dbReference type="ARBA" id="ARBA00023002"/>
    </source>
</evidence>